<sequence>MHSNSNHEMIHFTSWRKQWQRQKEKEFQTMLQEVEKWSRRLISIREKMRALYWFQQYTGYQRTKESTEDILPEQIFQQWLLYDYFNVKQERMVEFVLKEAKLHDYWEYASKLMASYYSLYEMQQEGQTVKLRSLLEDATECRVEWSGTDGPKAGCTYYALLRPVKVGVRCYPLKPVVLLTKEQAQRIQAWAFERRKNRTVPVRIWMKGEGMGLFRFVF</sequence>
<proteinExistence type="predicted"/>
<name>A0A8I1A280_THEIN</name>
<evidence type="ECO:0000313" key="2">
    <source>
        <dbReference type="Proteomes" id="UP000633619"/>
    </source>
</evidence>
<accession>A0A8I1A280</accession>
<comment type="caution">
    <text evidence="1">The sequence shown here is derived from an EMBL/GenBank/DDBJ whole genome shotgun (WGS) entry which is preliminary data.</text>
</comment>
<gene>
    <name evidence="1" type="ORF">I8U20_02280</name>
</gene>
<dbReference type="Proteomes" id="UP000633619">
    <property type="component" value="Unassembled WGS sequence"/>
</dbReference>
<dbReference type="AlphaFoldDB" id="A0A8I1A280"/>
<dbReference type="RefSeq" id="WP_181730882.1">
    <property type="nucleotide sequence ID" value="NZ_JACEIR010000001.1"/>
</dbReference>
<protein>
    <submittedName>
        <fullName evidence="1">Uncharacterized protein</fullName>
    </submittedName>
</protein>
<reference evidence="1 2" key="1">
    <citation type="submission" date="2020-12" db="EMBL/GenBank/DDBJ databases">
        <title>WGS of Thermoactinomyces spp.</title>
        <authorList>
            <person name="Cheng K."/>
        </authorList>
    </citation>
    <scope>NUCLEOTIDE SEQUENCE [LARGE SCALE GENOMIC DNA]</scope>
    <source>
        <strain evidence="2">CICC 10671\DSM 43846</strain>
    </source>
</reference>
<keyword evidence="2" id="KW-1185">Reference proteome</keyword>
<organism evidence="1 2">
    <name type="scientific">Thermoactinomyces intermedius</name>
    <dbReference type="NCBI Taxonomy" id="2024"/>
    <lineage>
        <taxon>Bacteria</taxon>
        <taxon>Bacillati</taxon>
        <taxon>Bacillota</taxon>
        <taxon>Bacilli</taxon>
        <taxon>Bacillales</taxon>
        <taxon>Thermoactinomycetaceae</taxon>
        <taxon>Thermoactinomyces</taxon>
    </lineage>
</organism>
<evidence type="ECO:0000313" key="1">
    <source>
        <dbReference type="EMBL" id="MBH8594152.1"/>
    </source>
</evidence>
<dbReference type="EMBL" id="JAECVW010000001">
    <property type="protein sequence ID" value="MBH8594152.1"/>
    <property type="molecule type" value="Genomic_DNA"/>
</dbReference>